<organism evidence="2 3">
    <name type="scientific">Aquincola tertiaricarbonis</name>
    <dbReference type="NCBI Taxonomy" id="391953"/>
    <lineage>
        <taxon>Bacteria</taxon>
        <taxon>Pseudomonadati</taxon>
        <taxon>Pseudomonadota</taxon>
        <taxon>Betaproteobacteria</taxon>
        <taxon>Burkholderiales</taxon>
        <taxon>Sphaerotilaceae</taxon>
        <taxon>Aquincola</taxon>
    </lineage>
</organism>
<dbReference type="Pfam" id="PF03473">
    <property type="entry name" value="MOSC"/>
    <property type="match status" value="1"/>
</dbReference>
<dbReference type="SUPFAM" id="SSF50800">
    <property type="entry name" value="PK beta-barrel domain-like"/>
    <property type="match status" value="1"/>
</dbReference>
<dbReference type="Gene3D" id="2.40.33.20">
    <property type="entry name" value="PK beta-barrel domain-like"/>
    <property type="match status" value="1"/>
</dbReference>
<keyword evidence="3" id="KW-1185">Reference proteome</keyword>
<geneLocation type="plasmid" evidence="2 3">
    <name>B</name>
</geneLocation>
<feature type="domain" description="MOSC" evidence="1">
    <location>
        <begin position="32"/>
        <end position="172"/>
    </location>
</feature>
<accession>A0ABY4SM65</accession>
<name>A0ABY4SM65_AQUTE</name>
<evidence type="ECO:0000313" key="2">
    <source>
        <dbReference type="EMBL" id="URI12081.1"/>
    </source>
</evidence>
<reference evidence="2" key="1">
    <citation type="submission" date="2022-05" db="EMBL/GenBank/DDBJ databases">
        <title>An RpoN-dependent PEP-CTERM gene is involved in floc formation of an Aquincola tertiaricarbonis strain.</title>
        <authorList>
            <person name="Qiu D."/>
            <person name="Xia M."/>
        </authorList>
    </citation>
    <scope>NUCLEOTIDE SEQUENCE</scope>
    <source>
        <strain evidence="2">RN12</strain>
        <plasmid evidence="2">B</plasmid>
    </source>
</reference>
<dbReference type="RefSeq" id="WP_250200250.1">
    <property type="nucleotide sequence ID" value="NZ_CP097638.1"/>
</dbReference>
<dbReference type="PANTHER" id="PTHR36930:SF1">
    <property type="entry name" value="MOSC DOMAIN-CONTAINING PROTEIN"/>
    <property type="match status" value="1"/>
</dbReference>
<gene>
    <name evidence="2" type="ORF">MW290_32460</name>
</gene>
<keyword evidence="2" id="KW-0614">Plasmid</keyword>
<dbReference type="InterPro" id="IPR011037">
    <property type="entry name" value="Pyrv_Knase-like_insert_dom_sf"/>
</dbReference>
<dbReference type="Proteomes" id="UP001056201">
    <property type="component" value="Plasmid B"/>
</dbReference>
<dbReference type="PROSITE" id="PS51340">
    <property type="entry name" value="MOSC"/>
    <property type="match status" value="1"/>
</dbReference>
<protein>
    <submittedName>
        <fullName evidence="2">MOSC domain-containing protein</fullName>
    </submittedName>
</protein>
<evidence type="ECO:0000259" key="1">
    <source>
        <dbReference type="PROSITE" id="PS51340"/>
    </source>
</evidence>
<dbReference type="PANTHER" id="PTHR36930">
    <property type="entry name" value="METAL-SULFUR CLUSTER BIOSYNTHESIS PROTEINS YUAD-RELATED"/>
    <property type="match status" value="1"/>
</dbReference>
<dbReference type="InterPro" id="IPR005302">
    <property type="entry name" value="MoCF_Sase_C"/>
</dbReference>
<dbReference type="InterPro" id="IPR052716">
    <property type="entry name" value="MOSC_domain"/>
</dbReference>
<sequence>MSSGLRELVARFGMPGRIDAIVLRPRRLAPAVWADQAWAEPGFGLRGDHRSVKSRTGDEARRRELTLLQAEHLSVIAALAGRDRVDARLLRRNLVISGVNLAALASPFPDQRLLWRLGEEVVIEATGPCAPCSRMEVALGSGGYNALRGHGGITARIVRGGWLRKGDAVTVMDAPAVEETVSRPAT</sequence>
<dbReference type="EMBL" id="CP097638">
    <property type="protein sequence ID" value="URI12081.1"/>
    <property type="molecule type" value="Genomic_DNA"/>
</dbReference>
<evidence type="ECO:0000313" key="3">
    <source>
        <dbReference type="Proteomes" id="UP001056201"/>
    </source>
</evidence>
<proteinExistence type="predicted"/>